<evidence type="ECO:0000313" key="3">
    <source>
        <dbReference type="Proteomes" id="UP001336250"/>
    </source>
</evidence>
<name>A0AAW9QDZ2_9BURK</name>
<gene>
    <name evidence="2" type="ORF">V4F39_06965</name>
</gene>
<dbReference type="Proteomes" id="UP001336250">
    <property type="component" value="Unassembled WGS sequence"/>
</dbReference>
<comment type="caution">
    <text evidence="2">The sequence shown here is derived from an EMBL/GenBank/DDBJ whole genome shotgun (WGS) entry which is preliminary data.</text>
</comment>
<keyword evidence="3" id="KW-1185">Reference proteome</keyword>
<feature type="chain" id="PRO_5043936909" evidence="1">
    <location>
        <begin position="19"/>
        <end position="102"/>
    </location>
</feature>
<evidence type="ECO:0000256" key="1">
    <source>
        <dbReference type="SAM" id="SignalP"/>
    </source>
</evidence>
<proteinExistence type="predicted"/>
<organism evidence="2 3">
    <name type="scientific">Aquincola agrisoli</name>
    <dbReference type="NCBI Taxonomy" id="3119538"/>
    <lineage>
        <taxon>Bacteria</taxon>
        <taxon>Pseudomonadati</taxon>
        <taxon>Pseudomonadota</taxon>
        <taxon>Betaproteobacteria</taxon>
        <taxon>Burkholderiales</taxon>
        <taxon>Sphaerotilaceae</taxon>
        <taxon>Aquincola</taxon>
    </lineage>
</organism>
<protein>
    <submittedName>
        <fullName evidence="2">Uncharacterized protein</fullName>
    </submittedName>
</protein>
<sequence>MKRKIVAALTWVPLACFAGEWTPWFSISSTYAAGAENYNLRIYGVPAGSCSAGWAYINQSATGSKVIMSSLMLAFATNRRVQLYLDKDESNYCKIIEAAVGG</sequence>
<reference evidence="2 3" key="1">
    <citation type="submission" date="2024-02" db="EMBL/GenBank/DDBJ databases">
        <title>Genome sequence of Aquincola sp. MAHUQ-54.</title>
        <authorList>
            <person name="Huq M.A."/>
        </authorList>
    </citation>
    <scope>NUCLEOTIDE SEQUENCE [LARGE SCALE GENOMIC DNA]</scope>
    <source>
        <strain evidence="2 3">MAHUQ-54</strain>
    </source>
</reference>
<evidence type="ECO:0000313" key="2">
    <source>
        <dbReference type="EMBL" id="MEF7613647.1"/>
    </source>
</evidence>
<keyword evidence="1" id="KW-0732">Signal</keyword>
<dbReference type="AlphaFoldDB" id="A0AAW9QDZ2"/>
<accession>A0AAW9QDZ2</accession>
<dbReference type="EMBL" id="JAZIBG010000019">
    <property type="protein sequence ID" value="MEF7613647.1"/>
    <property type="molecule type" value="Genomic_DNA"/>
</dbReference>
<feature type="signal peptide" evidence="1">
    <location>
        <begin position="1"/>
        <end position="18"/>
    </location>
</feature>
<dbReference type="RefSeq" id="WP_332288588.1">
    <property type="nucleotide sequence ID" value="NZ_JAZIBG010000019.1"/>
</dbReference>